<dbReference type="CDD" id="cd03801">
    <property type="entry name" value="GT4_PimA-like"/>
    <property type="match status" value="1"/>
</dbReference>
<evidence type="ECO:0000259" key="3">
    <source>
        <dbReference type="Pfam" id="PF00534"/>
    </source>
</evidence>
<dbReference type="GO" id="GO:0009250">
    <property type="term" value="P:glucan biosynthetic process"/>
    <property type="evidence" value="ECO:0007669"/>
    <property type="project" value="InterPro"/>
</dbReference>
<dbReference type="Pfam" id="PF00534">
    <property type="entry name" value="Glycos_transf_1"/>
    <property type="match status" value="1"/>
</dbReference>
<dbReference type="OrthoDB" id="6286688at2"/>
<dbReference type="InterPro" id="IPR011875">
    <property type="entry name" value="M1P_synthase"/>
</dbReference>
<dbReference type="GO" id="GO:0016757">
    <property type="term" value="F:glycosyltransferase activity"/>
    <property type="evidence" value="ECO:0007669"/>
    <property type="project" value="UniProtKB-KW"/>
</dbReference>
<name>A0A1E3RXP1_9MYCO</name>
<organism evidence="5 6">
    <name type="scientific">Mycolicibacterium holsaticum</name>
    <dbReference type="NCBI Taxonomy" id="152142"/>
    <lineage>
        <taxon>Bacteria</taxon>
        <taxon>Bacillati</taxon>
        <taxon>Actinomycetota</taxon>
        <taxon>Actinomycetes</taxon>
        <taxon>Mycobacteriales</taxon>
        <taxon>Mycobacteriaceae</taxon>
        <taxon>Mycolicibacterium</taxon>
    </lineage>
</organism>
<evidence type="ECO:0000313" key="5">
    <source>
        <dbReference type="EMBL" id="ODQ94686.1"/>
    </source>
</evidence>
<dbReference type="SUPFAM" id="SSF53756">
    <property type="entry name" value="UDP-Glycosyltransferase/glycogen phosphorylase"/>
    <property type="match status" value="1"/>
</dbReference>
<protein>
    <submittedName>
        <fullName evidence="5">Glycosyl transferase family 1</fullName>
    </submittedName>
</protein>
<dbReference type="GO" id="GO:0008610">
    <property type="term" value="P:lipid biosynthetic process"/>
    <property type="evidence" value="ECO:0007669"/>
    <property type="project" value="UniProtKB-ARBA"/>
</dbReference>
<dbReference type="Proteomes" id="UP000094243">
    <property type="component" value="Unassembled WGS sequence"/>
</dbReference>
<dbReference type="InterPro" id="IPR001296">
    <property type="entry name" value="Glyco_trans_1"/>
</dbReference>
<keyword evidence="1" id="KW-0328">Glycosyltransferase</keyword>
<dbReference type="RefSeq" id="WP_069404718.1">
    <property type="nucleotide sequence ID" value="NZ_MIGZ01000034.1"/>
</dbReference>
<evidence type="ECO:0000256" key="1">
    <source>
        <dbReference type="ARBA" id="ARBA00022676"/>
    </source>
</evidence>
<sequence length="387" mass="41506">MRVAMMTREYPPEVYGGAGVHVTELVAQLRHLCDVDVHCMGAPRTDAFVAQPDPALLGANPALTMLSADLAMVNAAAQATVAHSHTWYTGLAGHLAALLYGVPHVLTAHSLEPMRPWKAEQLGGGYRVSSWVEKTAVEAADAVIAVSSGMRDDVLRTYPVLDPNRVHVVRNGIDTEVWYPAAPEPDESVLAELGVDLSRPIVAFVGRITRQKGVAHLVAAAHRFAPEVQLVLCAGAPDTPEIAAEVTEAVQQLARARSGVFWVREMLPVGKIREILSAAMVFVCPSVYEPLGIVNLEAMACATAVVASDVGGIPEVVADGQTGLLVGYAPEDPAGFEERLAQAVNELIADPDTARRYGQAGRQRCIQEFAWSHIAEQTLEIYRKVCS</sequence>
<evidence type="ECO:0000256" key="2">
    <source>
        <dbReference type="ARBA" id="ARBA00022679"/>
    </source>
</evidence>
<comment type="caution">
    <text evidence="5">The sequence shown here is derived from an EMBL/GenBank/DDBJ whole genome shotgun (WGS) entry which is preliminary data.</text>
</comment>
<feature type="domain" description="Glycosyl transferase family 1" evidence="3">
    <location>
        <begin position="192"/>
        <end position="364"/>
    </location>
</feature>
<dbReference type="NCBIfam" id="TIGR02149">
    <property type="entry name" value="glgA_Coryne"/>
    <property type="match status" value="1"/>
</dbReference>
<dbReference type="PANTHER" id="PTHR45947">
    <property type="entry name" value="SULFOQUINOVOSYL TRANSFERASE SQD2"/>
    <property type="match status" value="1"/>
</dbReference>
<accession>A0A1E3RXP1</accession>
<reference evidence="6" key="1">
    <citation type="submission" date="2016-09" db="EMBL/GenBank/DDBJ databases">
        <authorList>
            <person name="Greninger A.L."/>
            <person name="Jerome K.R."/>
            <person name="Mcnair B."/>
            <person name="Wallis C."/>
            <person name="Fang F."/>
        </authorList>
    </citation>
    <scope>NUCLEOTIDE SEQUENCE [LARGE SCALE GENOMIC DNA]</scope>
    <source>
        <strain evidence="6">M7</strain>
    </source>
</reference>
<dbReference type="Pfam" id="PF13439">
    <property type="entry name" value="Glyco_transf_4"/>
    <property type="match status" value="1"/>
</dbReference>
<dbReference type="GO" id="GO:1903509">
    <property type="term" value="P:liposaccharide metabolic process"/>
    <property type="evidence" value="ECO:0007669"/>
    <property type="project" value="UniProtKB-ARBA"/>
</dbReference>
<dbReference type="EMBL" id="MIGZ01000034">
    <property type="protein sequence ID" value="ODQ94686.1"/>
    <property type="molecule type" value="Genomic_DNA"/>
</dbReference>
<dbReference type="InterPro" id="IPR050194">
    <property type="entry name" value="Glycosyltransferase_grp1"/>
</dbReference>
<gene>
    <name evidence="5" type="ORF">BHQ17_08220</name>
</gene>
<keyword evidence="6" id="KW-1185">Reference proteome</keyword>
<keyword evidence="2 5" id="KW-0808">Transferase</keyword>
<feature type="domain" description="Glycosyltransferase subfamily 4-like N-terminal" evidence="4">
    <location>
        <begin position="15"/>
        <end position="176"/>
    </location>
</feature>
<dbReference type="PANTHER" id="PTHR45947:SF14">
    <property type="entry name" value="SLL1723 PROTEIN"/>
    <property type="match status" value="1"/>
</dbReference>
<evidence type="ECO:0000313" key="6">
    <source>
        <dbReference type="Proteomes" id="UP000094243"/>
    </source>
</evidence>
<dbReference type="InterPro" id="IPR028098">
    <property type="entry name" value="Glyco_trans_4-like_N"/>
</dbReference>
<dbReference type="GO" id="GO:1901137">
    <property type="term" value="P:carbohydrate derivative biosynthetic process"/>
    <property type="evidence" value="ECO:0007669"/>
    <property type="project" value="UniProtKB-ARBA"/>
</dbReference>
<proteinExistence type="predicted"/>
<dbReference type="Gene3D" id="3.40.50.2000">
    <property type="entry name" value="Glycogen Phosphorylase B"/>
    <property type="match status" value="2"/>
</dbReference>
<dbReference type="AlphaFoldDB" id="A0A1E3RXP1"/>
<evidence type="ECO:0000259" key="4">
    <source>
        <dbReference type="Pfam" id="PF13439"/>
    </source>
</evidence>